<dbReference type="HAMAP" id="MF_00455">
    <property type="entry name" value="Xylose_isom_A"/>
    <property type="match status" value="1"/>
</dbReference>
<accession>A0ABV7FRY9</accession>
<evidence type="ECO:0000256" key="9">
    <source>
        <dbReference type="HAMAP-Rule" id="MF_00455"/>
    </source>
</evidence>
<feature type="binding site" evidence="9">
    <location>
        <position position="232"/>
    </location>
    <ligand>
        <name>Mg(2+)</name>
        <dbReference type="ChEBI" id="CHEBI:18420"/>
        <label>1</label>
    </ligand>
</feature>
<evidence type="ECO:0000256" key="5">
    <source>
        <dbReference type="ARBA" id="ARBA00022723"/>
    </source>
</evidence>
<feature type="binding site" evidence="9">
    <location>
        <position position="268"/>
    </location>
    <ligand>
        <name>Mg(2+)</name>
        <dbReference type="ChEBI" id="CHEBI:18420"/>
        <label>1</label>
    </ligand>
</feature>
<evidence type="ECO:0000313" key="13">
    <source>
        <dbReference type="Proteomes" id="UP001595478"/>
    </source>
</evidence>
<evidence type="ECO:0000256" key="10">
    <source>
        <dbReference type="RuleBase" id="RU000609"/>
    </source>
</evidence>
<evidence type="ECO:0000256" key="6">
    <source>
        <dbReference type="ARBA" id="ARBA00023235"/>
    </source>
</evidence>
<feature type="binding site" evidence="9">
    <location>
        <position position="339"/>
    </location>
    <ligand>
        <name>Mg(2+)</name>
        <dbReference type="ChEBI" id="CHEBI:18420"/>
        <label>1</label>
    </ligand>
</feature>
<dbReference type="InterPro" id="IPR013452">
    <property type="entry name" value="Xylose_isom_bac"/>
</dbReference>
<name>A0ABV7FRY9_9ALTE</name>
<dbReference type="InterPro" id="IPR036237">
    <property type="entry name" value="Xyl_isomerase-like_sf"/>
</dbReference>
<comment type="subcellular location">
    <subcellularLocation>
        <location evidence="9 11">Cytoplasm</location>
    </subcellularLocation>
</comment>
<evidence type="ECO:0000256" key="4">
    <source>
        <dbReference type="ARBA" id="ARBA00022629"/>
    </source>
</evidence>
<organism evidence="12 13">
    <name type="scientific">Agaribacter flavus</name>
    <dbReference type="NCBI Taxonomy" id="1902781"/>
    <lineage>
        <taxon>Bacteria</taxon>
        <taxon>Pseudomonadati</taxon>
        <taxon>Pseudomonadota</taxon>
        <taxon>Gammaproteobacteria</taxon>
        <taxon>Alteromonadales</taxon>
        <taxon>Alteromonadaceae</taxon>
        <taxon>Agaribacter</taxon>
    </lineage>
</organism>
<evidence type="ECO:0000256" key="1">
    <source>
        <dbReference type="ARBA" id="ARBA00005765"/>
    </source>
</evidence>
<dbReference type="Proteomes" id="UP001595478">
    <property type="component" value="Unassembled WGS sequence"/>
</dbReference>
<dbReference type="InterPro" id="IPR001998">
    <property type="entry name" value="Xylose_isomerase"/>
</dbReference>
<feature type="binding site" evidence="9">
    <location>
        <position position="271"/>
    </location>
    <ligand>
        <name>Mg(2+)</name>
        <dbReference type="ChEBI" id="CHEBI:18420"/>
        <label>2</label>
    </ligand>
</feature>
<dbReference type="Gene3D" id="3.20.20.150">
    <property type="entry name" value="Divalent-metal-dependent TIM barrel enzymes"/>
    <property type="match status" value="1"/>
</dbReference>
<dbReference type="RefSeq" id="WP_376921240.1">
    <property type="nucleotide sequence ID" value="NZ_JBHRSW010000047.1"/>
</dbReference>
<comment type="caution">
    <text evidence="12">The sequence shown here is derived from an EMBL/GenBank/DDBJ whole genome shotgun (WGS) entry which is preliminary data.</text>
</comment>
<dbReference type="PANTHER" id="PTHR48408">
    <property type="match status" value="1"/>
</dbReference>
<evidence type="ECO:0000256" key="2">
    <source>
        <dbReference type="ARBA" id="ARBA00011881"/>
    </source>
</evidence>
<keyword evidence="9" id="KW-0460">Magnesium</keyword>
<dbReference type="SUPFAM" id="SSF51658">
    <property type="entry name" value="Xylose isomerase-like"/>
    <property type="match status" value="1"/>
</dbReference>
<comment type="subunit">
    <text evidence="2 9 11">Homotetramer.</text>
</comment>
<feature type="binding site" evidence="9">
    <location>
        <position position="309"/>
    </location>
    <ligand>
        <name>Mg(2+)</name>
        <dbReference type="ChEBI" id="CHEBI:18420"/>
        <label>2</label>
    </ligand>
</feature>
<evidence type="ECO:0000313" key="12">
    <source>
        <dbReference type="EMBL" id="MFC3123124.1"/>
    </source>
</evidence>
<evidence type="ECO:0000256" key="3">
    <source>
        <dbReference type="ARBA" id="ARBA00011958"/>
    </source>
</evidence>
<comment type="catalytic activity">
    <reaction evidence="8 9 10">
        <text>alpha-D-xylose = alpha-D-xylulofuranose</text>
        <dbReference type="Rhea" id="RHEA:22816"/>
        <dbReference type="ChEBI" id="CHEBI:28518"/>
        <dbReference type="ChEBI" id="CHEBI:188998"/>
        <dbReference type="EC" id="5.3.1.5"/>
    </reaction>
</comment>
<evidence type="ECO:0000256" key="11">
    <source>
        <dbReference type="RuleBase" id="RU000610"/>
    </source>
</evidence>
<feature type="binding site" evidence="9">
    <location>
        <position position="307"/>
    </location>
    <ligand>
        <name>Mg(2+)</name>
        <dbReference type="ChEBI" id="CHEBI:18420"/>
        <label>2</label>
    </ligand>
</feature>
<dbReference type="EMBL" id="JBHRSW010000047">
    <property type="protein sequence ID" value="MFC3123124.1"/>
    <property type="molecule type" value="Genomic_DNA"/>
</dbReference>
<dbReference type="PANTHER" id="PTHR48408:SF1">
    <property type="entry name" value="XYLOSE ISOMERASE"/>
    <property type="match status" value="1"/>
</dbReference>
<sequence length="439" mass="49260">MTAYFPNVKKVQYEGASSLNPLAFRHYNAEQQILGKSMAEHLRFAACYWHNFCWDGADIFGQPTFSRPWLAGENDMQSAKAKADVAFEFFEKLSVPYYCFHDTDVAPQGNSISEYISNFSEMVDVLEAKQEATGVKLLWGTANLFSHPRYAAGAATSPDPEIFSYGATQVYHAMNATKHLGGENYVLWGGREGYETLLNTDLRQERKQFGRFMQMVVEHKYKIGFKGTLLIEPKPQEPTKHQYDYDSATVYGFLKQFGLENEFKVNIEANHATLAGHSFHHEIATAVSLGIFGSVDANRGDAQNGWDTDQFPMDVSELTLIMYEILKSGGFTSGGFNFDTKLRRQSTAPDDMLLAHIGGMDALALALKKAAKLIENDFLAEKTKQRYRGWNTDLGKQIKGGQFTLEGLADHATLENFSPKIESGQQEYLENQLNGVLFD</sequence>
<keyword evidence="4 9" id="KW-0859">Xylose metabolism</keyword>
<evidence type="ECO:0000256" key="7">
    <source>
        <dbReference type="ARBA" id="ARBA00023277"/>
    </source>
</evidence>
<comment type="cofactor">
    <cofactor evidence="9">
        <name>Mg(2+)</name>
        <dbReference type="ChEBI" id="CHEBI:18420"/>
    </cofactor>
    <text evidence="9">Binds 2 magnesium ions per subunit.</text>
</comment>
<proteinExistence type="inferred from homology"/>
<feature type="active site" evidence="9">
    <location>
        <position position="104"/>
    </location>
</feature>
<keyword evidence="5 9" id="KW-0479">Metal-binding</keyword>
<comment type="similarity">
    <text evidence="1 9 10">Belongs to the xylose isomerase family.</text>
</comment>
<gene>
    <name evidence="9 12" type="primary">xylA</name>
    <name evidence="12" type="ORF">ACFOHL_15995</name>
</gene>
<feature type="binding site" evidence="9">
    <location>
        <position position="268"/>
    </location>
    <ligand>
        <name>Mg(2+)</name>
        <dbReference type="ChEBI" id="CHEBI:18420"/>
        <label>2</label>
    </ligand>
</feature>
<dbReference type="GO" id="GO:0009045">
    <property type="term" value="F:xylose isomerase activity"/>
    <property type="evidence" value="ECO:0007669"/>
    <property type="project" value="UniProtKB-EC"/>
</dbReference>
<reference evidence="13" key="1">
    <citation type="journal article" date="2019" name="Int. J. Syst. Evol. Microbiol.">
        <title>The Global Catalogue of Microorganisms (GCM) 10K type strain sequencing project: providing services to taxonomists for standard genome sequencing and annotation.</title>
        <authorList>
            <consortium name="The Broad Institute Genomics Platform"/>
            <consortium name="The Broad Institute Genome Sequencing Center for Infectious Disease"/>
            <person name="Wu L."/>
            <person name="Ma J."/>
        </authorList>
    </citation>
    <scope>NUCLEOTIDE SEQUENCE [LARGE SCALE GENOMIC DNA]</scope>
    <source>
        <strain evidence="13">KCTC 52473</strain>
    </source>
</reference>
<dbReference type="PRINTS" id="PR00688">
    <property type="entry name" value="XYLOSISMRASE"/>
</dbReference>
<keyword evidence="9" id="KW-0963">Cytoplasm</keyword>
<keyword evidence="6 9" id="KW-0413">Isomerase</keyword>
<dbReference type="NCBIfam" id="TIGR02630">
    <property type="entry name" value="xylose_isom_A"/>
    <property type="match status" value="1"/>
</dbReference>
<dbReference type="NCBIfam" id="NF003998">
    <property type="entry name" value="PRK05474.1"/>
    <property type="match status" value="1"/>
</dbReference>
<keyword evidence="7 9" id="KW-0119">Carbohydrate metabolism</keyword>
<evidence type="ECO:0000256" key="8">
    <source>
        <dbReference type="ARBA" id="ARBA00033659"/>
    </source>
</evidence>
<feature type="active site" evidence="9">
    <location>
        <position position="101"/>
    </location>
</feature>
<dbReference type="EC" id="5.3.1.5" evidence="3 9"/>
<dbReference type="PROSITE" id="PS51415">
    <property type="entry name" value="XYLOSE_ISOMERASE"/>
    <property type="match status" value="1"/>
</dbReference>
<keyword evidence="13" id="KW-1185">Reference proteome</keyword>
<feature type="binding site" evidence="9">
    <location>
        <position position="296"/>
    </location>
    <ligand>
        <name>Mg(2+)</name>
        <dbReference type="ChEBI" id="CHEBI:18420"/>
        <label>1</label>
    </ligand>
</feature>
<protein>
    <recommendedName>
        <fullName evidence="3 9">Xylose isomerase</fullName>
        <ecNumber evidence="3 9">5.3.1.5</ecNumber>
    </recommendedName>
</protein>